<dbReference type="InterPro" id="IPR013747">
    <property type="entry name" value="ACP_syn_III_C"/>
</dbReference>
<comment type="caution">
    <text evidence="4">The sequence shown here is derived from an EMBL/GenBank/DDBJ whole genome shotgun (WGS) entry which is preliminary data.</text>
</comment>
<keyword evidence="2" id="KW-0012">Acyltransferase</keyword>
<evidence type="ECO:0000256" key="2">
    <source>
        <dbReference type="ARBA" id="ARBA00023315"/>
    </source>
</evidence>
<dbReference type="PANTHER" id="PTHR34069:SF2">
    <property type="entry name" value="BETA-KETOACYL-[ACYL-CARRIER-PROTEIN] SYNTHASE III"/>
    <property type="match status" value="1"/>
</dbReference>
<dbReference type="Pfam" id="PF08541">
    <property type="entry name" value="ACP_syn_III_C"/>
    <property type="match status" value="1"/>
</dbReference>
<keyword evidence="1" id="KW-0808">Transferase</keyword>
<dbReference type="CDD" id="cd00827">
    <property type="entry name" value="init_cond_enzymes"/>
    <property type="match status" value="1"/>
</dbReference>
<organism evidence="4 5">
    <name type="scientific">Actinoplanes palleronii</name>
    <dbReference type="NCBI Taxonomy" id="113570"/>
    <lineage>
        <taxon>Bacteria</taxon>
        <taxon>Bacillati</taxon>
        <taxon>Actinomycetota</taxon>
        <taxon>Actinomycetes</taxon>
        <taxon>Micromonosporales</taxon>
        <taxon>Micromonosporaceae</taxon>
        <taxon>Actinoplanes</taxon>
    </lineage>
</organism>
<dbReference type="Gene3D" id="3.40.47.10">
    <property type="match status" value="2"/>
</dbReference>
<evidence type="ECO:0000256" key="1">
    <source>
        <dbReference type="ARBA" id="ARBA00022679"/>
    </source>
</evidence>
<evidence type="ECO:0000313" key="4">
    <source>
        <dbReference type="EMBL" id="GIE68931.1"/>
    </source>
</evidence>
<gene>
    <name evidence="4" type="ORF">Apa02nite_050390</name>
</gene>
<dbReference type="EMBL" id="BOMS01000076">
    <property type="protein sequence ID" value="GIE68931.1"/>
    <property type="molecule type" value="Genomic_DNA"/>
</dbReference>
<dbReference type="Proteomes" id="UP000624709">
    <property type="component" value="Unassembled WGS sequence"/>
</dbReference>
<dbReference type="SUPFAM" id="SSF53901">
    <property type="entry name" value="Thiolase-like"/>
    <property type="match status" value="2"/>
</dbReference>
<keyword evidence="5" id="KW-1185">Reference proteome</keyword>
<proteinExistence type="predicted"/>
<feature type="domain" description="Beta-ketoacyl-[acyl-carrier-protein] synthase III C-terminal" evidence="3">
    <location>
        <begin position="229"/>
        <end position="317"/>
    </location>
</feature>
<protein>
    <submittedName>
        <fullName evidence="4">3-oxoacyl-ACP synthase</fullName>
    </submittedName>
</protein>
<evidence type="ECO:0000259" key="3">
    <source>
        <dbReference type="Pfam" id="PF08541"/>
    </source>
</evidence>
<evidence type="ECO:0000313" key="5">
    <source>
        <dbReference type="Proteomes" id="UP000624709"/>
    </source>
</evidence>
<reference evidence="4 5" key="1">
    <citation type="submission" date="2021-01" db="EMBL/GenBank/DDBJ databases">
        <title>Whole genome shotgun sequence of Actinoplanes palleronii NBRC 14916.</title>
        <authorList>
            <person name="Komaki H."/>
            <person name="Tamura T."/>
        </authorList>
    </citation>
    <scope>NUCLEOTIDE SEQUENCE [LARGE SCALE GENOMIC DNA]</scope>
    <source>
        <strain evidence="4 5">NBRC 14916</strain>
    </source>
</reference>
<dbReference type="PANTHER" id="PTHR34069">
    <property type="entry name" value="3-OXOACYL-[ACYL-CARRIER-PROTEIN] SYNTHASE 3"/>
    <property type="match status" value="1"/>
</dbReference>
<dbReference type="InterPro" id="IPR016039">
    <property type="entry name" value="Thiolase-like"/>
</dbReference>
<sequence>MRPTGGGRHMTALEAVSAYLPPERVPIDALAGELGLTDIQVRMFHRYYGLAEVLREPTGTITDLMLNAAAKLSELRGRESQVRYVIQARTLQAIAPYPEDPLHDVVAALGLRHAQAFAVTQHACASGLLAVELAGRLLAEDGDDGALALIFVGEKAFTPSARMIPGTALMGEGCAAILVGTGRRDRLLSYASATHGEFNAGLSLTAEMSLEFQQRYPDALAEVILAAVARAGITVTDLDLVLPHNVNRVSWVRVARKVGIPVERLFLDNMPVTGHCFCADSFLNYVAARDLGRLRPGDHYLMAAVGLGSTFSASVFEH</sequence>
<name>A0ABQ4BE09_9ACTN</name>
<accession>A0ABQ4BE09</accession>